<dbReference type="Pfam" id="PF00246">
    <property type="entry name" value="Peptidase_M14"/>
    <property type="match status" value="2"/>
</dbReference>
<accession>A0A821PYQ6</accession>
<evidence type="ECO:0000256" key="7">
    <source>
        <dbReference type="ARBA" id="ARBA00022723"/>
    </source>
</evidence>
<proteinExistence type="inferred from homology"/>
<dbReference type="AlphaFoldDB" id="A0A821PYQ6"/>
<keyword evidence="6" id="KW-0645">Protease</keyword>
<evidence type="ECO:0000256" key="4">
    <source>
        <dbReference type="ARBA" id="ARBA00022525"/>
    </source>
</evidence>
<keyword evidence="9" id="KW-0378">Hydrolase</keyword>
<feature type="domain" description="Peptidase M14" evidence="16">
    <location>
        <begin position="525"/>
        <end position="817"/>
    </location>
</feature>
<evidence type="ECO:0000256" key="6">
    <source>
        <dbReference type="ARBA" id="ARBA00022670"/>
    </source>
</evidence>
<dbReference type="CDD" id="cd03860">
    <property type="entry name" value="M14_CP_A-B_like"/>
    <property type="match status" value="2"/>
</dbReference>
<keyword evidence="4" id="KW-0964">Secreted</keyword>
<dbReference type="SUPFAM" id="SSF54897">
    <property type="entry name" value="Protease propeptides/inhibitors"/>
    <property type="match status" value="1"/>
</dbReference>
<dbReference type="PROSITE" id="PS52035">
    <property type="entry name" value="PEPTIDASE_M14"/>
    <property type="match status" value="2"/>
</dbReference>
<evidence type="ECO:0000256" key="11">
    <source>
        <dbReference type="ARBA" id="ARBA00023049"/>
    </source>
</evidence>
<evidence type="ECO:0000256" key="3">
    <source>
        <dbReference type="ARBA" id="ARBA00005988"/>
    </source>
</evidence>
<dbReference type="InterPro" id="IPR003146">
    <property type="entry name" value="M14A_act_pep"/>
</dbReference>
<evidence type="ECO:0000256" key="9">
    <source>
        <dbReference type="ARBA" id="ARBA00022801"/>
    </source>
</evidence>
<protein>
    <recommendedName>
        <fullName evidence="16">Peptidase M14 domain-containing protein</fullName>
    </recommendedName>
</protein>
<evidence type="ECO:0000256" key="1">
    <source>
        <dbReference type="ARBA" id="ARBA00001947"/>
    </source>
</evidence>
<dbReference type="PANTHER" id="PTHR11705:SF91">
    <property type="entry name" value="FI01817P-RELATED"/>
    <property type="match status" value="1"/>
</dbReference>
<keyword evidence="5" id="KW-0121">Carboxypeptidase</keyword>
<comment type="caution">
    <text evidence="17">The sequence shown here is derived from an EMBL/GenBank/DDBJ whole genome shotgun (WGS) entry which is preliminary data.</text>
</comment>
<feature type="domain" description="Peptidase M14" evidence="16">
    <location>
        <begin position="97"/>
        <end position="387"/>
    </location>
</feature>
<keyword evidence="18" id="KW-1185">Reference proteome</keyword>
<dbReference type="InterPro" id="IPR036990">
    <property type="entry name" value="M14A-like_propep"/>
</dbReference>
<evidence type="ECO:0000256" key="10">
    <source>
        <dbReference type="ARBA" id="ARBA00022833"/>
    </source>
</evidence>
<evidence type="ECO:0000256" key="5">
    <source>
        <dbReference type="ARBA" id="ARBA00022645"/>
    </source>
</evidence>
<dbReference type="PRINTS" id="PR00765">
    <property type="entry name" value="CRBOXYPTASEA"/>
</dbReference>
<dbReference type="EMBL" id="CAJOBZ010000007">
    <property type="protein sequence ID" value="CAF4810923.1"/>
    <property type="molecule type" value="Genomic_DNA"/>
</dbReference>
<dbReference type="Proteomes" id="UP000663880">
    <property type="component" value="Unassembled WGS sequence"/>
</dbReference>
<organism evidence="17 18">
    <name type="scientific">Pieris macdunnoughi</name>
    <dbReference type="NCBI Taxonomy" id="345717"/>
    <lineage>
        <taxon>Eukaryota</taxon>
        <taxon>Metazoa</taxon>
        <taxon>Ecdysozoa</taxon>
        <taxon>Arthropoda</taxon>
        <taxon>Hexapoda</taxon>
        <taxon>Insecta</taxon>
        <taxon>Pterygota</taxon>
        <taxon>Neoptera</taxon>
        <taxon>Endopterygota</taxon>
        <taxon>Lepidoptera</taxon>
        <taxon>Glossata</taxon>
        <taxon>Ditrysia</taxon>
        <taxon>Papilionoidea</taxon>
        <taxon>Pieridae</taxon>
        <taxon>Pierinae</taxon>
        <taxon>Pieris</taxon>
    </lineage>
</organism>
<evidence type="ECO:0000256" key="8">
    <source>
        <dbReference type="ARBA" id="ARBA00022729"/>
    </source>
</evidence>
<evidence type="ECO:0000313" key="17">
    <source>
        <dbReference type="EMBL" id="CAF4810923.1"/>
    </source>
</evidence>
<evidence type="ECO:0000256" key="2">
    <source>
        <dbReference type="ARBA" id="ARBA00004613"/>
    </source>
</evidence>
<keyword evidence="10" id="KW-0862">Zinc</keyword>
<feature type="active site" description="Proton donor/acceptor" evidence="14">
    <location>
        <position position="784"/>
    </location>
</feature>
<evidence type="ECO:0000256" key="12">
    <source>
        <dbReference type="ARBA" id="ARBA00023157"/>
    </source>
</evidence>
<dbReference type="SUPFAM" id="SSF53187">
    <property type="entry name" value="Zn-dependent exopeptidases"/>
    <property type="match status" value="2"/>
</dbReference>
<dbReference type="GO" id="GO:0004181">
    <property type="term" value="F:metallocarboxypeptidase activity"/>
    <property type="evidence" value="ECO:0007669"/>
    <property type="project" value="InterPro"/>
</dbReference>
<dbReference type="FunFam" id="3.40.630.10:FF:000040">
    <property type="entry name" value="zinc carboxypeptidase"/>
    <property type="match status" value="2"/>
</dbReference>
<feature type="active site" description="Proton donor/acceptor" evidence="14">
    <location>
        <position position="354"/>
    </location>
</feature>
<keyword evidence="8" id="KW-0732">Signal</keyword>
<keyword evidence="7" id="KW-0479">Metal-binding</keyword>
<dbReference type="Pfam" id="PF02244">
    <property type="entry name" value="Propep_M14"/>
    <property type="match status" value="1"/>
</dbReference>
<comment type="cofactor">
    <cofactor evidence="1">
        <name>Zn(2+)</name>
        <dbReference type="ChEBI" id="CHEBI:29105"/>
    </cofactor>
</comment>
<sequence length="831" mass="95172">MQSNSDIYHFDTPSKPRFSKRQFSKYYFLNDSESDLYASDVSEESFDDTKPPNKPHKKELHNRSIHEKLSKPVLKSDEIIRKHDSNEKPIQRMDWENYHRLNVIHNFMDELEYSYPSICTVGIIGASLEGRDLKILKISNSVASNAAVWMDAGIHAREWIAPAVNTYIANHIAKNFNTLPGYLTNKDWYFLPVVNPDGYEYSHTVNRMWRKNRAWHGGQCLGVDLNRNFSYGWGGSGSSDNPTHAFYRGPEPFSEPESSAMRDFLSKSGISFKVYITLHSYGQIILFPFAFRDELCPDYVRLLEGAAVMSKTIYETNGNTYKVGISRDVMYGAAGTSNDWSYGAAGIPYCYLIELRSKKHKFKLPKEEIQETGNEILNSVMALMEFIDEKERSEQTTNHFQNCKYIKNFIKRLLNTTVSTKITVALLNSKTQVWEIRFTNEGQRLFMKTLDTAGAINIWKEEHSTMDVMVEGPRAAQVAGMLHEREIPYAIAVGDVNLLLEREQGTVLNKLRRQSSANRNMDWHTFHRLDVIYEFMENLAKEYPYLCTVMIIGKSVEGRDLKLLKISNGDSSNPGVWLDGSIHPREWISAAVVTYIANQLVRNFQIQSESVRNKDWYILPVMNPDGYEYTHTNDRMWRKNRARYGECVGVDLNRNFSYGWGEKGEEGSSDDPGNIFFRGSKAFSEPETSAVKRLIVQSPTTFKVFLSFHSYGEVIIFPWGYIGDPCPDYIELLEGGTAMAKAIFETSGHTYKVGSTKDLMYYAAGNSIDWSYGVANIPYSYMVELRGKQYRFLLPREEIIPTAREAMSGVLRLMDFVDNRSKSVQSCVCSE</sequence>
<evidence type="ECO:0000256" key="13">
    <source>
        <dbReference type="ARBA" id="ARBA00057299"/>
    </source>
</evidence>
<dbReference type="Gene3D" id="3.40.630.10">
    <property type="entry name" value="Zn peptidases"/>
    <property type="match status" value="2"/>
</dbReference>
<dbReference type="Gene3D" id="3.30.70.340">
    <property type="entry name" value="Metallocarboxypeptidase-like"/>
    <property type="match status" value="1"/>
</dbReference>
<dbReference type="GO" id="GO:0005615">
    <property type="term" value="C:extracellular space"/>
    <property type="evidence" value="ECO:0007669"/>
    <property type="project" value="TreeGrafter"/>
</dbReference>
<comment type="similarity">
    <text evidence="3 14">Belongs to the peptidase M14 family.</text>
</comment>
<evidence type="ECO:0000256" key="15">
    <source>
        <dbReference type="SAM" id="MobiDB-lite"/>
    </source>
</evidence>
<dbReference type="GO" id="GO:0006508">
    <property type="term" value="P:proteolysis"/>
    <property type="evidence" value="ECO:0007669"/>
    <property type="project" value="UniProtKB-KW"/>
</dbReference>
<reference evidence="17" key="1">
    <citation type="submission" date="2021-02" db="EMBL/GenBank/DDBJ databases">
        <authorList>
            <person name="Steward A R."/>
        </authorList>
    </citation>
    <scope>NUCLEOTIDE SEQUENCE</scope>
</reference>
<dbReference type="SMART" id="SM00631">
    <property type="entry name" value="Zn_pept"/>
    <property type="match status" value="2"/>
</dbReference>
<keyword evidence="12" id="KW-1015">Disulfide bond</keyword>
<comment type="function">
    <text evidence="13">Involved in the digestion of the blood meal.</text>
</comment>
<dbReference type="OrthoDB" id="3626597at2759"/>
<dbReference type="GO" id="GO:0008270">
    <property type="term" value="F:zinc ion binding"/>
    <property type="evidence" value="ECO:0007669"/>
    <property type="project" value="InterPro"/>
</dbReference>
<name>A0A821PYQ6_9NEOP</name>
<dbReference type="PANTHER" id="PTHR11705">
    <property type="entry name" value="PROTEASE FAMILY M14 CARBOXYPEPTIDASE A,B"/>
    <property type="match status" value="1"/>
</dbReference>
<gene>
    <name evidence="17" type="ORF">PMACD_LOCUS4037</name>
</gene>
<feature type="region of interest" description="Disordered" evidence="15">
    <location>
        <begin position="40"/>
        <end position="65"/>
    </location>
</feature>
<comment type="subcellular location">
    <subcellularLocation>
        <location evidence="2">Secreted</location>
    </subcellularLocation>
</comment>
<evidence type="ECO:0000313" key="18">
    <source>
        <dbReference type="Proteomes" id="UP000663880"/>
    </source>
</evidence>
<evidence type="ECO:0000256" key="14">
    <source>
        <dbReference type="PROSITE-ProRule" id="PRU01379"/>
    </source>
</evidence>
<evidence type="ECO:0000259" key="16">
    <source>
        <dbReference type="PROSITE" id="PS52035"/>
    </source>
</evidence>
<dbReference type="InterPro" id="IPR000834">
    <property type="entry name" value="Peptidase_M14"/>
</dbReference>
<keyword evidence="11" id="KW-0482">Metalloprotease</keyword>